<dbReference type="NCBIfam" id="TIGR02821">
    <property type="entry name" value="fghA_ester_D"/>
    <property type="match status" value="1"/>
</dbReference>
<evidence type="ECO:0000313" key="8">
    <source>
        <dbReference type="EMBL" id="GLT24127.1"/>
    </source>
</evidence>
<evidence type="ECO:0000256" key="1">
    <source>
        <dbReference type="ARBA" id="ARBA00005622"/>
    </source>
</evidence>
<organism evidence="8 9">
    <name type="scientific">Zoogloea oryzae</name>
    <dbReference type="NCBI Taxonomy" id="310767"/>
    <lineage>
        <taxon>Bacteria</taxon>
        <taxon>Pseudomonadati</taxon>
        <taxon>Pseudomonadota</taxon>
        <taxon>Betaproteobacteria</taxon>
        <taxon>Rhodocyclales</taxon>
        <taxon>Zoogloeaceae</taxon>
        <taxon>Zoogloea</taxon>
    </lineage>
</organism>
<dbReference type="EC" id="3.1.2.12" evidence="2 6"/>
<evidence type="ECO:0000256" key="3">
    <source>
        <dbReference type="ARBA" id="ARBA00022487"/>
    </source>
</evidence>
<gene>
    <name evidence="8" type="ORF">GCM10007933_35990</name>
</gene>
<comment type="function">
    <text evidence="7">Serine hydrolase involved in the detoxification of formaldehyde.</text>
</comment>
<evidence type="ECO:0000256" key="4">
    <source>
        <dbReference type="ARBA" id="ARBA00022801"/>
    </source>
</evidence>
<name>A0ABQ6FEX0_9RHOO</name>
<dbReference type="InterPro" id="IPR029058">
    <property type="entry name" value="AB_hydrolase_fold"/>
</dbReference>
<proteinExistence type="inferred from homology"/>
<comment type="similarity">
    <text evidence="1 7">Belongs to the esterase D family.</text>
</comment>
<dbReference type="Proteomes" id="UP001157167">
    <property type="component" value="Unassembled WGS sequence"/>
</dbReference>
<dbReference type="PANTHER" id="PTHR10061">
    <property type="entry name" value="S-FORMYLGLUTATHIONE HYDROLASE"/>
    <property type="match status" value="1"/>
</dbReference>
<dbReference type="Gene3D" id="3.40.50.1820">
    <property type="entry name" value="alpha/beta hydrolase"/>
    <property type="match status" value="1"/>
</dbReference>
<dbReference type="SUPFAM" id="SSF53474">
    <property type="entry name" value="alpha/beta-Hydrolases"/>
    <property type="match status" value="1"/>
</dbReference>
<evidence type="ECO:0000256" key="5">
    <source>
        <dbReference type="ARBA" id="ARBA00047590"/>
    </source>
</evidence>
<dbReference type="InterPro" id="IPR014186">
    <property type="entry name" value="S-formylglutathione_hydrol"/>
</dbReference>
<evidence type="ECO:0000256" key="2">
    <source>
        <dbReference type="ARBA" id="ARBA00012479"/>
    </source>
</evidence>
<accession>A0ABQ6FEX0</accession>
<dbReference type="RefSeq" id="WP_284189291.1">
    <property type="nucleotide sequence ID" value="NZ_BSPX01000073.1"/>
</dbReference>
<keyword evidence="9" id="KW-1185">Reference proteome</keyword>
<sequence length="279" mass="31189">MPFETLSQHLCFGGRQGFYRHQSREIGLPMRFSVFVPPQAADGPVPVLFYLAGLTCTEETFPIKAGAQRLAAELGLMLVAPDTSPRDARIPGEADAWDFGVGAGFYLDATREPWSRHWRMESYITGELRQLIGLRFPADLKRCGIFGHSMGGHGALTLALRHPDLYRSVSAFAPIAAPSRCPWGEKAFSGYLGTDRAMWREHDACALVEDGRRCPPILIDQGMADQFLATQLNPDRFEWVCCDGQPLTLRLHEGYDHGYYFISTFMADHLAHHAQFLKA</sequence>
<comment type="catalytic activity">
    <reaction evidence="5 7">
        <text>S-formylglutathione + H2O = formate + glutathione + H(+)</text>
        <dbReference type="Rhea" id="RHEA:14961"/>
        <dbReference type="ChEBI" id="CHEBI:15377"/>
        <dbReference type="ChEBI" id="CHEBI:15378"/>
        <dbReference type="ChEBI" id="CHEBI:15740"/>
        <dbReference type="ChEBI" id="CHEBI:57688"/>
        <dbReference type="ChEBI" id="CHEBI:57925"/>
        <dbReference type="EC" id="3.1.2.12"/>
    </reaction>
</comment>
<evidence type="ECO:0000256" key="6">
    <source>
        <dbReference type="NCBIfam" id="TIGR02821"/>
    </source>
</evidence>
<comment type="caution">
    <text evidence="8">The sequence shown here is derived from an EMBL/GenBank/DDBJ whole genome shotgun (WGS) entry which is preliminary data.</text>
</comment>
<dbReference type="EMBL" id="BSPX01000073">
    <property type="protein sequence ID" value="GLT24127.1"/>
    <property type="molecule type" value="Genomic_DNA"/>
</dbReference>
<reference evidence="9" key="1">
    <citation type="journal article" date="2019" name="Int. J. Syst. Evol. Microbiol.">
        <title>The Global Catalogue of Microorganisms (GCM) 10K type strain sequencing project: providing services to taxonomists for standard genome sequencing and annotation.</title>
        <authorList>
            <consortium name="The Broad Institute Genomics Platform"/>
            <consortium name="The Broad Institute Genome Sequencing Center for Infectious Disease"/>
            <person name="Wu L."/>
            <person name="Ma J."/>
        </authorList>
    </citation>
    <scope>NUCLEOTIDE SEQUENCE [LARGE SCALE GENOMIC DNA]</scope>
    <source>
        <strain evidence="9">NBRC 102407</strain>
    </source>
</reference>
<protein>
    <recommendedName>
        <fullName evidence="2 6">S-formylglutathione hydrolase</fullName>
        <ecNumber evidence="2 6">3.1.2.12</ecNumber>
    </recommendedName>
</protein>
<dbReference type="PANTHER" id="PTHR10061:SF0">
    <property type="entry name" value="S-FORMYLGLUTATHIONE HYDROLASE"/>
    <property type="match status" value="1"/>
</dbReference>
<dbReference type="Pfam" id="PF00756">
    <property type="entry name" value="Esterase"/>
    <property type="match status" value="1"/>
</dbReference>
<evidence type="ECO:0000313" key="9">
    <source>
        <dbReference type="Proteomes" id="UP001157167"/>
    </source>
</evidence>
<keyword evidence="4 7" id="KW-0378">Hydrolase</keyword>
<dbReference type="InterPro" id="IPR000801">
    <property type="entry name" value="Esterase-like"/>
</dbReference>
<keyword evidence="3 7" id="KW-0719">Serine esterase</keyword>
<evidence type="ECO:0000256" key="7">
    <source>
        <dbReference type="RuleBase" id="RU363068"/>
    </source>
</evidence>
<dbReference type="GO" id="GO:0016787">
    <property type="term" value="F:hydrolase activity"/>
    <property type="evidence" value="ECO:0007669"/>
    <property type="project" value="UniProtKB-KW"/>
</dbReference>